<dbReference type="Gene3D" id="1.10.10.10">
    <property type="entry name" value="Winged helix-like DNA-binding domain superfamily/Winged helix DNA-binding domain"/>
    <property type="match status" value="1"/>
</dbReference>
<dbReference type="InterPro" id="IPR036388">
    <property type="entry name" value="WH-like_DNA-bd_sf"/>
</dbReference>
<evidence type="ECO:0000313" key="2">
    <source>
        <dbReference type="EMBL" id="OUP51380.1"/>
    </source>
</evidence>
<dbReference type="Pfam" id="PF03551">
    <property type="entry name" value="PadR"/>
    <property type="match status" value="1"/>
</dbReference>
<feature type="domain" description="Transcription regulator PadR N-terminal" evidence="1">
    <location>
        <begin position="28"/>
        <end position="100"/>
    </location>
</feature>
<organism evidence="2 3">
    <name type="scientific">Butyricicoccus pullicaecorum</name>
    <dbReference type="NCBI Taxonomy" id="501571"/>
    <lineage>
        <taxon>Bacteria</taxon>
        <taxon>Bacillati</taxon>
        <taxon>Bacillota</taxon>
        <taxon>Clostridia</taxon>
        <taxon>Eubacteriales</taxon>
        <taxon>Butyricicoccaceae</taxon>
        <taxon>Butyricicoccus</taxon>
    </lineage>
</organism>
<dbReference type="InterPro" id="IPR036390">
    <property type="entry name" value="WH_DNA-bd_sf"/>
</dbReference>
<proteinExistence type="predicted"/>
<dbReference type="AlphaFoldDB" id="A0A1Y4L6C0"/>
<dbReference type="RefSeq" id="WP_087374519.1">
    <property type="nucleotide sequence ID" value="NZ_NFKK01000023.1"/>
</dbReference>
<accession>A0A1Y4L6C0</accession>
<protein>
    <recommendedName>
        <fullName evidence="1">Transcription regulator PadR N-terminal domain-containing protein</fullName>
    </recommendedName>
</protein>
<dbReference type="PANTHER" id="PTHR43252">
    <property type="entry name" value="TRANSCRIPTIONAL REGULATOR YQJI"/>
    <property type="match status" value="1"/>
</dbReference>
<dbReference type="EMBL" id="NFKK01000023">
    <property type="protein sequence ID" value="OUP51380.1"/>
    <property type="molecule type" value="Genomic_DNA"/>
</dbReference>
<name>A0A1Y4L6C0_9FIRM</name>
<dbReference type="PANTHER" id="PTHR43252:SF7">
    <property type="entry name" value="TRANSCRIPTIONAL REGULATOR YQJI"/>
    <property type="match status" value="1"/>
</dbReference>
<dbReference type="SUPFAM" id="SSF46785">
    <property type="entry name" value="Winged helix' DNA-binding domain"/>
    <property type="match status" value="1"/>
</dbReference>
<comment type="caution">
    <text evidence="2">The sequence shown here is derived from an EMBL/GenBank/DDBJ whole genome shotgun (WGS) entry which is preliminary data.</text>
</comment>
<evidence type="ECO:0000259" key="1">
    <source>
        <dbReference type="Pfam" id="PF03551"/>
    </source>
</evidence>
<sequence>MARGKKSDKDSGHSFEDYFKRAASPMLVLHLLSEEPMYVYQMTQELERRSFGVYTLSLLYPVIYRLVDQGYLEEGDKQISPDNRVRQYYHITDAGREYLHSLFPRYLKLHQAVLDIMDAGTDLGGTNR</sequence>
<gene>
    <name evidence="2" type="ORF">B5F17_13170</name>
</gene>
<reference evidence="3" key="1">
    <citation type="submission" date="2017-04" db="EMBL/GenBank/DDBJ databases">
        <title>Function of individual gut microbiota members based on whole genome sequencing of pure cultures obtained from chicken caecum.</title>
        <authorList>
            <person name="Medvecky M."/>
            <person name="Cejkova D."/>
            <person name="Polansky O."/>
            <person name="Karasova D."/>
            <person name="Kubasova T."/>
            <person name="Cizek A."/>
            <person name="Rychlik I."/>
        </authorList>
    </citation>
    <scope>NUCLEOTIDE SEQUENCE [LARGE SCALE GENOMIC DNA]</scope>
    <source>
        <strain evidence="3">An180</strain>
    </source>
</reference>
<dbReference type="InterPro" id="IPR005149">
    <property type="entry name" value="Tscrpt_reg_PadR_N"/>
</dbReference>
<dbReference type="Proteomes" id="UP000195897">
    <property type="component" value="Unassembled WGS sequence"/>
</dbReference>
<evidence type="ECO:0000313" key="3">
    <source>
        <dbReference type="Proteomes" id="UP000195897"/>
    </source>
</evidence>